<reference evidence="1" key="1">
    <citation type="submission" date="2024-10" db="EMBL/GenBank/DDBJ databases">
        <title>Genetic diversity among independent isolates of the Dolichocephalovirinae subfamily.</title>
        <authorList>
            <person name="Ely B."/>
            <person name="Thomas Q."/>
            <person name="Mohammadi T."/>
        </authorList>
    </citation>
    <scope>NUCLEOTIDE SEQUENCE</scope>
</reference>
<organism evidence="1">
    <name type="scientific">Caulobacter phage BL57</name>
    <dbReference type="NCBI Taxonomy" id="3348355"/>
    <lineage>
        <taxon>Viruses</taxon>
    </lineage>
</organism>
<proteinExistence type="predicted"/>
<name>A0AB74UGT5_9VIRU</name>
<protein>
    <submittedName>
        <fullName evidence="1">Uncharacterized protein</fullName>
    </submittedName>
</protein>
<sequence length="109" mass="12426">MVSAYQKSLQAQAMGLTTKPDLLAKGYWVAGKYKRNSLSTRIKAYIERRPEVRFVRRSELGETFLIHSTTPVNHYLPVTDQATPRPPFGTSDSYTMTVMNLLVTQGCWR</sequence>
<dbReference type="EMBL" id="PQ287320">
    <property type="protein sequence ID" value="XHV10812.1"/>
    <property type="molecule type" value="Genomic_DNA"/>
</dbReference>
<accession>A0AB74UGT5</accession>
<gene>
    <name evidence="1" type="ORF">BL57_340</name>
</gene>
<evidence type="ECO:0000313" key="1">
    <source>
        <dbReference type="EMBL" id="XHV10812.1"/>
    </source>
</evidence>